<name>A0A9D5DRQ1_9BACI</name>
<keyword evidence="3" id="KW-1185">Reference proteome</keyword>
<dbReference type="AlphaFoldDB" id="A0A9D5DRQ1"/>
<proteinExistence type="predicted"/>
<keyword evidence="1" id="KW-1133">Transmembrane helix</keyword>
<organism evidence="2 3">
    <name type="scientific">Alkalicoccobacillus plakortidis</name>
    <dbReference type="NCBI Taxonomy" id="444060"/>
    <lineage>
        <taxon>Bacteria</taxon>
        <taxon>Bacillati</taxon>
        <taxon>Bacillota</taxon>
        <taxon>Bacilli</taxon>
        <taxon>Bacillales</taxon>
        <taxon>Bacillaceae</taxon>
        <taxon>Alkalicoccobacillus</taxon>
    </lineage>
</organism>
<evidence type="ECO:0000313" key="2">
    <source>
        <dbReference type="EMBL" id="KQL57930.1"/>
    </source>
</evidence>
<keyword evidence="1" id="KW-0812">Transmembrane</keyword>
<accession>A0A9D5DRQ1</accession>
<feature type="transmembrane region" description="Helical" evidence="1">
    <location>
        <begin position="7"/>
        <end position="26"/>
    </location>
</feature>
<evidence type="ECO:0000313" key="3">
    <source>
        <dbReference type="Proteomes" id="UP000051061"/>
    </source>
</evidence>
<dbReference type="EMBL" id="LJJD01000014">
    <property type="protein sequence ID" value="KQL57930.1"/>
    <property type="molecule type" value="Genomic_DNA"/>
</dbReference>
<evidence type="ECO:0000256" key="1">
    <source>
        <dbReference type="SAM" id="Phobius"/>
    </source>
</evidence>
<comment type="caution">
    <text evidence="2">The sequence shown here is derived from an EMBL/GenBank/DDBJ whole genome shotgun (WGS) entry which is preliminary data.</text>
</comment>
<protein>
    <submittedName>
        <fullName evidence="2">Uncharacterized protein</fullName>
    </submittedName>
</protein>
<gene>
    <name evidence="2" type="ORF">AN965_06305</name>
</gene>
<reference evidence="2 3" key="1">
    <citation type="submission" date="2015-09" db="EMBL/GenBank/DDBJ databases">
        <title>Genome sequencing project for genomic taxonomy and phylogenomics of Bacillus-like bacteria.</title>
        <authorList>
            <person name="Liu B."/>
            <person name="Wang J."/>
            <person name="Zhu Y."/>
            <person name="Liu G."/>
            <person name="Chen Q."/>
            <person name="Chen Z."/>
            <person name="Lan J."/>
            <person name="Che J."/>
            <person name="Ge C."/>
            <person name="Shi H."/>
            <person name="Pan Z."/>
            <person name="Liu X."/>
        </authorList>
    </citation>
    <scope>NUCLEOTIDE SEQUENCE [LARGE SCALE GENOMIC DNA]</scope>
    <source>
        <strain evidence="2 3">DSM 19153</strain>
    </source>
</reference>
<keyword evidence="1" id="KW-0472">Membrane</keyword>
<sequence>MVRKHRWFIGVIASILIIILGFVIQVEYGADESERVIVDYTLNLYSAPECYNEAGFTNDISEATYGEVEESGEFLPESSCTAVAFQTSRGPLWFAWFMS</sequence>
<dbReference type="Proteomes" id="UP000051061">
    <property type="component" value="Unassembled WGS sequence"/>
</dbReference>